<sequence>MLRKLVSLSLLITLLCSWDKANDHYPNNRYPLKRKPYVELPLGAIKAKGWLLEMLKVFPLPAGNIANRSAGQLDILGGVPRQ</sequence>
<gene>
    <name evidence="2" type="ORF">GCM10007415_09670</name>
</gene>
<comment type="caution">
    <text evidence="2">The sequence shown here is derived from an EMBL/GenBank/DDBJ whole genome shotgun (WGS) entry which is preliminary data.</text>
</comment>
<reference evidence="2" key="1">
    <citation type="journal article" date="2014" name="Int. J. Syst. Evol. Microbiol.">
        <title>Complete genome sequence of Corynebacterium casei LMG S-19264T (=DSM 44701T), isolated from a smear-ripened cheese.</title>
        <authorList>
            <consortium name="US DOE Joint Genome Institute (JGI-PGF)"/>
            <person name="Walter F."/>
            <person name="Albersmeier A."/>
            <person name="Kalinowski J."/>
            <person name="Ruckert C."/>
        </authorList>
    </citation>
    <scope>NUCLEOTIDE SEQUENCE</scope>
    <source>
        <strain evidence="2">CGMCC 1.12195</strain>
    </source>
</reference>
<feature type="chain" id="PRO_5037409946" evidence="1">
    <location>
        <begin position="22"/>
        <end position="82"/>
    </location>
</feature>
<feature type="signal peptide" evidence="1">
    <location>
        <begin position="1"/>
        <end position="21"/>
    </location>
</feature>
<evidence type="ECO:0000313" key="2">
    <source>
        <dbReference type="EMBL" id="GGG79521.1"/>
    </source>
</evidence>
<evidence type="ECO:0000256" key="1">
    <source>
        <dbReference type="SAM" id="SignalP"/>
    </source>
</evidence>
<protein>
    <submittedName>
        <fullName evidence="2">Uncharacterized protein</fullName>
    </submittedName>
</protein>
<dbReference type="AlphaFoldDB" id="A0A917HH97"/>
<dbReference type="RefSeq" id="WP_229738574.1">
    <property type="nucleotide sequence ID" value="NZ_BMER01000001.1"/>
</dbReference>
<proteinExistence type="predicted"/>
<keyword evidence="1" id="KW-0732">Signal</keyword>
<keyword evidence="3" id="KW-1185">Reference proteome</keyword>
<organism evidence="2 3">
    <name type="scientific">Parapedobacter pyrenivorans</name>
    <dbReference type="NCBI Taxonomy" id="1305674"/>
    <lineage>
        <taxon>Bacteria</taxon>
        <taxon>Pseudomonadati</taxon>
        <taxon>Bacteroidota</taxon>
        <taxon>Sphingobacteriia</taxon>
        <taxon>Sphingobacteriales</taxon>
        <taxon>Sphingobacteriaceae</taxon>
        <taxon>Parapedobacter</taxon>
    </lineage>
</organism>
<dbReference type="Proteomes" id="UP000660862">
    <property type="component" value="Unassembled WGS sequence"/>
</dbReference>
<reference evidence="2" key="2">
    <citation type="submission" date="2020-09" db="EMBL/GenBank/DDBJ databases">
        <authorList>
            <person name="Sun Q."/>
            <person name="Zhou Y."/>
        </authorList>
    </citation>
    <scope>NUCLEOTIDE SEQUENCE</scope>
    <source>
        <strain evidence="2">CGMCC 1.12195</strain>
    </source>
</reference>
<evidence type="ECO:0000313" key="3">
    <source>
        <dbReference type="Proteomes" id="UP000660862"/>
    </source>
</evidence>
<accession>A0A917HH97</accession>
<dbReference type="EMBL" id="BMER01000001">
    <property type="protein sequence ID" value="GGG79521.1"/>
    <property type="molecule type" value="Genomic_DNA"/>
</dbReference>
<name>A0A917HH97_9SPHI</name>